<organism evidence="3">
    <name type="scientific">Salpingoeca rosetta (strain ATCC 50818 / BSB-021)</name>
    <dbReference type="NCBI Taxonomy" id="946362"/>
    <lineage>
        <taxon>Eukaryota</taxon>
        <taxon>Choanoflagellata</taxon>
        <taxon>Craspedida</taxon>
        <taxon>Salpingoecidae</taxon>
        <taxon>Salpingoeca</taxon>
    </lineage>
</organism>
<dbReference type="RefSeq" id="XP_004991923.1">
    <property type="nucleotide sequence ID" value="XM_004991866.1"/>
</dbReference>
<evidence type="ECO:0000313" key="2">
    <source>
        <dbReference type="EMBL" id="EGD75466.1"/>
    </source>
</evidence>
<evidence type="ECO:0000256" key="1">
    <source>
        <dbReference type="SAM" id="MobiDB-lite"/>
    </source>
</evidence>
<protein>
    <recommendedName>
        <fullName evidence="4">Aspartyl/asparaginy/proline hydroxylase domain-containing protein</fullName>
    </recommendedName>
</protein>
<keyword evidence="3" id="KW-1185">Reference proteome</keyword>
<sequence length="233" mass="25241">MHGSLVREFDGLESSGRLVEENSCIRRPPGEWHTFEAVGPWVDMTFEGCDEDAPVACRLLTELKTKANVTVLRMGYSKLTRETWLRPRFGASNRRLVLRIGLTVPRHPIETILGPAVPPDMLAGNTTAHTRAQAHNNNSSSSSSNDGRNHDAAAGAGGDDSLCASDQCALVSAGDETRCLLAGKVLIMDDSYVHQEVNACDSKLSVFDVVILHPDVPAAEQLRTKHLAAIEAM</sequence>
<gene>
    <name evidence="2" type="ORF">PTSG_06540</name>
</gene>
<feature type="region of interest" description="Disordered" evidence="1">
    <location>
        <begin position="131"/>
        <end position="156"/>
    </location>
</feature>
<proteinExistence type="predicted"/>
<dbReference type="InParanoid" id="F2UG38"/>
<name>F2UG38_SALR5</name>
<dbReference type="Proteomes" id="UP000007799">
    <property type="component" value="Unassembled WGS sequence"/>
</dbReference>
<dbReference type="EMBL" id="GL832972">
    <property type="protein sequence ID" value="EGD75466.1"/>
    <property type="molecule type" value="Genomic_DNA"/>
</dbReference>
<evidence type="ECO:0000313" key="3">
    <source>
        <dbReference type="Proteomes" id="UP000007799"/>
    </source>
</evidence>
<dbReference type="GeneID" id="16072483"/>
<reference evidence="2" key="1">
    <citation type="submission" date="2009-08" db="EMBL/GenBank/DDBJ databases">
        <title>Annotation of Salpingoeca rosetta.</title>
        <authorList>
            <consortium name="The Broad Institute Genome Sequencing Platform"/>
            <person name="Russ C."/>
            <person name="Cuomo C."/>
            <person name="Burger G."/>
            <person name="Gray M.W."/>
            <person name="Holland P.W.H."/>
            <person name="King N."/>
            <person name="Lang F.B.F."/>
            <person name="Roger A.J."/>
            <person name="Ruiz-Trillo I."/>
            <person name="Young S.K."/>
            <person name="Zeng Q."/>
            <person name="Gargeya S."/>
            <person name="Alvarado L."/>
            <person name="Berlin A."/>
            <person name="Chapman S.B."/>
            <person name="Chen Z."/>
            <person name="Freedman E."/>
            <person name="Gellesch M."/>
            <person name="Goldberg J."/>
            <person name="Griggs A."/>
            <person name="Gujja S."/>
            <person name="Heilman E."/>
            <person name="Heiman D."/>
            <person name="Howarth C."/>
            <person name="Mehta T."/>
            <person name="Neiman D."/>
            <person name="Pearson M."/>
            <person name="Roberts A."/>
            <person name="Saif S."/>
            <person name="Shea T."/>
            <person name="Shenoy N."/>
            <person name="Sisk P."/>
            <person name="Stolte C."/>
            <person name="Sykes S."/>
            <person name="White J."/>
            <person name="Yandava C."/>
            <person name="Haas B."/>
            <person name="Nusbaum C."/>
            <person name="Birren B."/>
        </authorList>
    </citation>
    <scope>NUCLEOTIDE SEQUENCE [LARGE SCALE GENOMIC DNA]</scope>
    <source>
        <strain evidence="2">ATCC 50818</strain>
    </source>
</reference>
<dbReference type="KEGG" id="sre:PTSG_06540"/>
<dbReference type="InterPro" id="IPR027443">
    <property type="entry name" value="IPNS-like_sf"/>
</dbReference>
<accession>F2UG38</accession>
<dbReference type="AlphaFoldDB" id="F2UG38"/>
<evidence type="ECO:0008006" key="4">
    <source>
        <dbReference type="Google" id="ProtNLM"/>
    </source>
</evidence>
<feature type="compositionally biased region" description="Low complexity" evidence="1">
    <location>
        <begin position="136"/>
        <end position="145"/>
    </location>
</feature>
<dbReference type="Gene3D" id="2.60.120.330">
    <property type="entry name" value="B-lactam Antibiotic, Isopenicillin N Synthase, Chain"/>
    <property type="match status" value="1"/>
</dbReference>